<accession>A0ABP0C9M7</accession>
<gene>
    <name evidence="1" type="ORF">SBRCBS47491_006958</name>
</gene>
<protein>
    <submittedName>
        <fullName evidence="1">Uncharacterized protein</fullName>
    </submittedName>
</protein>
<reference evidence="1 2" key="1">
    <citation type="submission" date="2024-01" db="EMBL/GenBank/DDBJ databases">
        <authorList>
            <person name="Allen C."/>
            <person name="Tagirdzhanova G."/>
        </authorList>
    </citation>
    <scope>NUCLEOTIDE SEQUENCE [LARGE SCALE GENOMIC DNA]</scope>
</reference>
<keyword evidence="2" id="KW-1185">Reference proteome</keyword>
<dbReference type="EMBL" id="CAWUHC010000073">
    <property type="protein sequence ID" value="CAK7228596.1"/>
    <property type="molecule type" value="Genomic_DNA"/>
</dbReference>
<name>A0ABP0C9M7_9PEZI</name>
<evidence type="ECO:0000313" key="2">
    <source>
        <dbReference type="Proteomes" id="UP001642406"/>
    </source>
</evidence>
<organism evidence="1 2">
    <name type="scientific">Sporothrix bragantina</name>
    <dbReference type="NCBI Taxonomy" id="671064"/>
    <lineage>
        <taxon>Eukaryota</taxon>
        <taxon>Fungi</taxon>
        <taxon>Dikarya</taxon>
        <taxon>Ascomycota</taxon>
        <taxon>Pezizomycotina</taxon>
        <taxon>Sordariomycetes</taxon>
        <taxon>Sordariomycetidae</taxon>
        <taxon>Ophiostomatales</taxon>
        <taxon>Ophiostomataceae</taxon>
        <taxon>Sporothrix</taxon>
    </lineage>
</organism>
<dbReference type="Proteomes" id="UP001642406">
    <property type="component" value="Unassembled WGS sequence"/>
</dbReference>
<comment type="caution">
    <text evidence="1">The sequence shown here is derived from an EMBL/GenBank/DDBJ whole genome shotgun (WGS) entry which is preliminary data.</text>
</comment>
<evidence type="ECO:0000313" key="1">
    <source>
        <dbReference type="EMBL" id="CAK7228596.1"/>
    </source>
</evidence>
<proteinExistence type="predicted"/>
<sequence>MDEFIYMTPEKWARMQRAQAPSPTTPPPSVFGLPECANLNDFEFNQKTIDEILVESQSQTSSHPSCSHSCSSVDSWDSLYMDIVNKSSEDRLVVTDLYEKYKAKEAVIDAENKGSWEEYQKLIAEEAAEYEREKEEEAMEAEMDDNMWERRQKEEDEDFQQFADNYVKEEGIKRVPYTTKKQPFWRWPFGKDSKSTATTCHSQWVPVGNGFRYAPGAKQPLSFCMWTWKQTARHAATETLRLALFGLPLCAAIDFAVKKSKQL</sequence>